<name>A0AAN5DAR8_9BILA</name>
<evidence type="ECO:0000313" key="3">
    <source>
        <dbReference type="Proteomes" id="UP001328107"/>
    </source>
</evidence>
<dbReference type="Proteomes" id="UP001328107">
    <property type="component" value="Unassembled WGS sequence"/>
</dbReference>
<gene>
    <name evidence="2" type="ORF">PMAYCL1PPCAC_29771</name>
</gene>
<protein>
    <submittedName>
        <fullName evidence="2">Uncharacterized protein</fullName>
    </submittedName>
</protein>
<reference evidence="3" key="1">
    <citation type="submission" date="2022-10" db="EMBL/GenBank/DDBJ databases">
        <title>Genome assembly of Pristionchus species.</title>
        <authorList>
            <person name="Yoshida K."/>
            <person name="Sommer R.J."/>
        </authorList>
    </citation>
    <scope>NUCLEOTIDE SEQUENCE [LARGE SCALE GENOMIC DNA]</scope>
    <source>
        <strain evidence="3">RS5460</strain>
    </source>
</reference>
<evidence type="ECO:0000256" key="1">
    <source>
        <dbReference type="SAM" id="SignalP"/>
    </source>
</evidence>
<organism evidence="2 3">
    <name type="scientific">Pristionchus mayeri</name>
    <dbReference type="NCBI Taxonomy" id="1317129"/>
    <lineage>
        <taxon>Eukaryota</taxon>
        <taxon>Metazoa</taxon>
        <taxon>Ecdysozoa</taxon>
        <taxon>Nematoda</taxon>
        <taxon>Chromadorea</taxon>
        <taxon>Rhabditida</taxon>
        <taxon>Rhabditina</taxon>
        <taxon>Diplogasteromorpha</taxon>
        <taxon>Diplogasteroidea</taxon>
        <taxon>Neodiplogasteridae</taxon>
        <taxon>Pristionchus</taxon>
    </lineage>
</organism>
<accession>A0AAN5DAR8</accession>
<keyword evidence="1" id="KW-0732">Signal</keyword>
<proteinExistence type="predicted"/>
<evidence type="ECO:0000313" key="2">
    <source>
        <dbReference type="EMBL" id="GMR59576.1"/>
    </source>
</evidence>
<feature type="signal peptide" evidence="1">
    <location>
        <begin position="1"/>
        <end position="22"/>
    </location>
</feature>
<feature type="chain" id="PRO_5042913138" evidence="1">
    <location>
        <begin position="23"/>
        <end position="162"/>
    </location>
</feature>
<comment type="caution">
    <text evidence="2">The sequence shown here is derived from an EMBL/GenBank/DDBJ whole genome shotgun (WGS) entry which is preliminary data.</text>
</comment>
<dbReference type="EMBL" id="BTRK01000006">
    <property type="protein sequence ID" value="GMR59576.1"/>
    <property type="molecule type" value="Genomic_DNA"/>
</dbReference>
<dbReference type="AlphaFoldDB" id="A0AAN5DAR8"/>
<feature type="non-terminal residue" evidence="2">
    <location>
        <position position="1"/>
    </location>
</feature>
<sequence>RHRNLALLSIFLILCASDPKRACQAEVIDGRLPKGISERFNTVGVDKVQGTVDPRVKPLPNILPFHPIQGKVGHEALLPLHPEVSISHFPTGEIPSIRLIPSFDYQVHGKISTSKPLPVNGGKVDHSAVHPEVNPGHSTIRPLPKHVVLPTRIPLTQRPIRV</sequence>
<keyword evidence="3" id="KW-1185">Reference proteome</keyword>